<gene>
    <name evidence="2" type="ORF">FUA23_12100</name>
</gene>
<dbReference type="AlphaFoldDB" id="A0A5C7FH02"/>
<dbReference type="Proteomes" id="UP000321907">
    <property type="component" value="Unassembled WGS sequence"/>
</dbReference>
<dbReference type="EMBL" id="VOXD01000017">
    <property type="protein sequence ID" value="TXF89023.1"/>
    <property type="molecule type" value="Genomic_DNA"/>
</dbReference>
<feature type="signal peptide" evidence="1">
    <location>
        <begin position="1"/>
        <end position="18"/>
    </location>
</feature>
<proteinExistence type="predicted"/>
<keyword evidence="3" id="KW-1185">Reference proteome</keyword>
<sequence>MRTTIFTLIFLLTGMLSAQSLFTSDDFEAQVLAYAPERHQGVSDKSFDFGTMVLRETVRQTDNNPRAFNRADYFNVLSGLISLQESDADIRLAWQKFIASDGSCEYLTSASFKDGFLSKKIPDYLISAWAEAEATCVRNGKAGAKPRPAPETYAAENKLDATLLKQIAEIAKDDQRYRKGKYEPEKQTPLDRKNERLIDGLYARYGTYLGTSLVGEAYNSVMWAVIQHSRPETMERYLPVVHAAVQAGELDEAPLRMLIDRVQINRTGQQVFGSQAGVPLLPKAEQKRIEKLYGID</sequence>
<dbReference type="RefSeq" id="WP_147931009.1">
    <property type="nucleotide sequence ID" value="NZ_VOXD01000017.1"/>
</dbReference>
<evidence type="ECO:0000313" key="3">
    <source>
        <dbReference type="Proteomes" id="UP000321907"/>
    </source>
</evidence>
<reference evidence="2 3" key="1">
    <citation type="submission" date="2019-08" db="EMBL/GenBank/DDBJ databases">
        <title>Lewinella sp. strain SSH13 Genome sequencing and assembly.</title>
        <authorList>
            <person name="Kim I."/>
        </authorList>
    </citation>
    <scope>NUCLEOTIDE SEQUENCE [LARGE SCALE GENOMIC DNA]</scope>
    <source>
        <strain evidence="2 3">SSH13</strain>
    </source>
</reference>
<name>A0A5C7FH02_9BACT</name>
<evidence type="ECO:0000313" key="2">
    <source>
        <dbReference type="EMBL" id="TXF89023.1"/>
    </source>
</evidence>
<keyword evidence="1" id="KW-0732">Signal</keyword>
<comment type="caution">
    <text evidence="2">The sequence shown here is derived from an EMBL/GenBank/DDBJ whole genome shotgun (WGS) entry which is preliminary data.</text>
</comment>
<protein>
    <submittedName>
        <fullName evidence="2">Uncharacterized protein</fullName>
    </submittedName>
</protein>
<evidence type="ECO:0000256" key="1">
    <source>
        <dbReference type="SAM" id="SignalP"/>
    </source>
</evidence>
<accession>A0A5C7FH02</accession>
<organism evidence="2 3">
    <name type="scientific">Neolewinella aurantiaca</name>
    <dbReference type="NCBI Taxonomy" id="2602767"/>
    <lineage>
        <taxon>Bacteria</taxon>
        <taxon>Pseudomonadati</taxon>
        <taxon>Bacteroidota</taxon>
        <taxon>Saprospiria</taxon>
        <taxon>Saprospirales</taxon>
        <taxon>Lewinellaceae</taxon>
        <taxon>Neolewinella</taxon>
    </lineage>
</organism>
<feature type="chain" id="PRO_5022695303" evidence="1">
    <location>
        <begin position="19"/>
        <end position="296"/>
    </location>
</feature>
<dbReference type="OrthoDB" id="1164858at2"/>